<keyword evidence="1" id="KW-0614">Plasmid</keyword>
<proteinExistence type="predicted"/>
<dbReference type="KEGG" id="abas:ACPOL_7256"/>
<name>A0A2Z5GCY9_9BACT</name>
<reference evidence="1 2" key="1">
    <citation type="journal article" date="2018" name="Front. Microbiol.">
        <title>Hydrolytic Capabilities as a Key to Environmental Success: Chitinolytic and Cellulolytic Acidobacteria From Acidic Sub-arctic Soils and Boreal Peatlands.</title>
        <authorList>
            <person name="Belova S.E."/>
            <person name="Ravin N.V."/>
            <person name="Pankratov T.A."/>
            <person name="Rakitin A.L."/>
            <person name="Ivanova A.A."/>
            <person name="Beletsky A.V."/>
            <person name="Mardanov A.V."/>
            <person name="Sinninghe Damste J.S."/>
            <person name="Dedysh S.N."/>
        </authorList>
    </citation>
    <scope>NUCLEOTIDE SEQUENCE [LARGE SCALE GENOMIC DNA]</scope>
    <source>
        <strain evidence="1 2">SBC82</strain>
        <plasmid evidence="2">pacpol3</plasmid>
    </source>
</reference>
<sequence length="117" mass="13028">MAENEGDAVDAYGFGRSKIREMIKEIRPAAPPDVPRDMAVVDAAAESAGFVSREATFGSEGLGYRPLRVQRVEPRIPLNMRVPISIGEAFQRFCEENRYSYPEGLAEVMRRAGLPLR</sequence>
<evidence type="ECO:0000313" key="1">
    <source>
        <dbReference type="EMBL" id="AXC16446.1"/>
    </source>
</evidence>
<accession>A0A2Z5GCY9</accession>
<gene>
    <name evidence="1" type="ORF">ACPOL_7256</name>
</gene>
<evidence type="ECO:0000313" key="2">
    <source>
        <dbReference type="Proteomes" id="UP000253606"/>
    </source>
</evidence>
<dbReference type="RefSeq" id="WP_114211578.1">
    <property type="nucleotide sequence ID" value="NZ_CP030844.1"/>
</dbReference>
<dbReference type="Proteomes" id="UP000253606">
    <property type="component" value="Plasmid pACPOL3"/>
</dbReference>
<dbReference type="EMBL" id="CP030844">
    <property type="protein sequence ID" value="AXC16446.1"/>
    <property type="molecule type" value="Genomic_DNA"/>
</dbReference>
<dbReference type="OrthoDB" id="7449507at2"/>
<organism evidence="1 2">
    <name type="scientific">Acidisarcina polymorpha</name>
    <dbReference type="NCBI Taxonomy" id="2211140"/>
    <lineage>
        <taxon>Bacteria</taxon>
        <taxon>Pseudomonadati</taxon>
        <taxon>Acidobacteriota</taxon>
        <taxon>Terriglobia</taxon>
        <taxon>Terriglobales</taxon>
        <taxon>Acidobacteriaceae</taxon>
        <taxon>Acidisarcina</taxon>
    </lineage>
</organism>
<geneLocation type="plasmid" evidence="2">
    <name>pacpol3</name>
</geneLocation>
<keyword evidence="2" id="KW-1185">Reference proteome</keyword>
<protein>
    <submittedName>
        <fullName evidence="1">Uncharacterized protein</fullName>
    </submittedName>
</protein>
<dbReference type="AlphaFoldDB" id="A0A2Z5GCY9"/>